<evidence type="ECO:0000313" key="4">
    <source>
        <dbReference type="Proteomes" id="UP000494102"/>
    </source>
</evidence>
<proteinExistence type="predicted"/>
<dbReference type="Pfam" id="PF13191">
    <property type="entry name" value="AAA_16"/>
    <property type="match status" value="1"/>
</dbReference>
<dbReference type="InterPro" id="IPR003593">
    <property type="entry name" value="AAA+_ATPase"/>
</dbReference>
<dbReference type="InterPro" id="IPR027417">
    <property type="entry name" value="P-loop_NTPase"/>
</dbReference>
<sequence>MTIAGYDKARLREKLKVALSAAQPVRTPEMLKGRERELEAIDRALCAPGRNVFIHGDRGVGKSSLGATAAYQYQSADNRPIIVGGTPNETFDSIIASIANKAMGYSRTMNVKQQSSLSLEWRGLKWQQGREVSAKDVKEQLKTIGDAVDLLAEIACVHSKQPVVVIDEFDAIDDPQERNRFAALLKAIGDREVDLKFIFTGVGRSLEELLGAHQSAYRQLATFEVHRLGWEARREIVTQAAQEFGLDVDNDVNWRIAIVSDGFPHYVHLITEHMIWQAFDDETECEVLGAHHYQLGLREAIEQINVELKRPYERAVLHRSAEWEDLVWATADGEDLFRQSNAIQQSYRTITERRESPIVIDNGRFAESLRKLRTEPFGAVLESVPQRPGWYTYREKMLRGFVRMQAEASGIELNGEVPLQPQRMHVPANLRSGYHGSHVPASIKLREDRKKR</sequence>
<dbReference type="PANTHER" id="PTHR34301:SF8">
    <property type="entry name" value="ATPASE DOMAIN-CONTAINING PROTEIN"/>
    <property type="match status" value="1"/>
</dbReference>
<feature type="region of interest" description="Disordered" evidence="1">
    <location>
        <begin position="429"/>
        <end position="452"/>
    </location>
</feature>
<accession>A0A6J5KGI2</accession>
<evidence type="ECO:0000256" key="1">
    <source>
        <dbReference type="SAM" id="MobiDB-lite"/>
    </source>
</evidence>
<gene>
    <name evidence="3" type="ORF">LMG9964_05574</name>
</gene>
<dbReference type="Proteomes" id="UP000494102">
    <property type="component" value="Unassembled WGS sequence"/>
</dbReference>
<reference evidence="3 4" key="1">
    <citation type="submission" date="2020-04" db="EMBL/GenBank/DDBJ databases">
        <authorList>
            <person name="De Canck E."/>
        </authorList>
    </citation>
    <scope>NUCLEOTIDE SEQUENCE [LARGE SCALE GENOMIC DNA]</scope>
    <source>
        <strain evidence="3 4">LMG 9964</strain>
    </source>
</reference>
<dbReference type="EMBL" id="CADILN010000010">
    <property type="protein sequence ID" value="CAB4051894.1"/>
    <property type="molecule type" value="Genomic_DNA"/>
</dbReference>
<dbReference type="PANTHER" id="PTHR34301">
    <property type="entry name" value="DNA-BINDING PROTEIN-RELATED"/>
    <property type="match status" value="1"/>
</dbReference>
<dbReference type="SUPFAM" id="SSF52540">
    <property type="entry name" value="P-loop containing nucleoside triphosphate hydrolases"/>
    <property type="match status" value="1"/>
</dbReference>
<organism evidence="3 4">
    <name type="scientific">Paraburkholderia phenoliruptrix</name>
    <dbReference type="NCBI Taxonomy" id="252970"/>
    <lineage>
        <taxon>Bacteria</taxon>
        <taxon>Pseudomonadati</taxon>
        <taxon>Pseudomonadota</taxon>
        <taxon>Betaproteobacteria</taxon>
        <taxon>Burkholderiales</taxon>
        <taxon>Burkholderiaceae</taxon>
        <taxon>Paraburkholderia</taxon>
    </lineage>
</organism>
<dbReference type="InterPro" id="IPR041664">
    <property type="entry name" value="AAA_16"/>
</dbReference>
<name>A0A6J5KGI2_9BURK</name>
<evidence type="ECO:0000259" key="2">
    <source>
        <dbReference type="SMART" id="SM00382"/>
    </source>
</evidence>
<dbReference type="RefSeq" id="WP_015004671.1">
    <property type="nucleotide sequence ID" value="NZ_CADILN010000010.1"/>
</dbReference>
<dbReference type="Gene3D" id="3.40.50.300">
    <property type="entry name" value="P-loop containing nucleotide triphosphate hydrolases"/>
    <property type="match status" value="1"/>
</dbReference>
<dbReference type="AlphaFoldDB" id="A0A6J5KGI2"/>
<dbReference type="GeneID" id="27801754"/>
<feature type="domain" description="AAA+ ATPase" evidence="2">
    <location>
        <begin position="48"/>
        <end position="310"/>
    </location>
</feature>
<evidence type="ECO:0000313" key="3">
    <source>
        <dbReference type="EMBL" id="CAB4051894.1"/>
    </source>
</evidence>
<dbReference type="SMART" id="SM00382">
    <property type="entry name" value="AAA"/>
    <property type="match status" value="1"/>
</dbReference>
<protein>
    <recommendedName>
        <fullName evidence="2">AAA+ ATPase domain-containing protein</fullName>
    </recommendedName>
</protein>